<dbReference type="Proteomes" id="UP000503251">
    <property type="component" value="Chromosome"/>
</dbReference>
<feature type="transmembrane region" description="Helical" evidence="9">
    <location>
        <begin position="167"/>
        <end position="185"/>
    </location>
</feature>
<evidence type="ECO:0000256" key="8">
    <source>
        <dbReference type="ARBA" id="ARBA00023315"/>
    </source>
</evidence>
<sequence>MTRRDAVLSGLAIMVLTFLGFANPLWQIPLTALALPGGLYCIGVASPSRKTAFVRGLLAGGLAYAACLYWVAVPVHDYGFMPWVLAAPCPVLLGLVMGCYAGAYTVLARIAGRRLRPPWSALAAGIFWGALEGLRGVLFTGFTWLALPSAFVPWPDMLQTASLVGSDGLAAILAFLAVLPWAGFFAKGLRTRARLGWLAAGIAGMIILGFIGSVGPLFLPPETGTARVALVQGNIDQSLKWNPAFQRGTVDRYVRLTTHAVTDSPMDINLVIWPETAMPFYFQENNVLSLRVRQLAEDLGTALLLGSPGYKRDQDGLQYFNRAFLLDSHGETAGYYDKEHLVPFGEYIPFGRYLPFLTKLVQGVGDFTSGTHSGPLVVPANGNTPRLKLGVLTCYETIFPELARRRAQKGSSVLVNISNDAWFGRTSAPMQHLQLSALRAVEEGRTLLRATNTGISAIVEPGGRIRTTTPLFEEATVEAEVSLHEGLTPYGRFGGLILPILIGIGMLIMFYAIRRQPDA</sequence>
<evidence type="ECO:0000256" key="2">
    <source>
        <dbReference type="ARBA" id="ARBA00010065"/>
    </source>
</evidence>
<feature type="transmembrane region" description="Helical" evidence="9">
    <location>
        <begin position="7"/>
        <end position="22"/>
    </location>
</feature>
<dbReference type="EC" id="2.3.1.269" evidence="9"/>
<feature type="transmembrane region" description="Helical" evidence="9">
    <location>
        <begin position="28"/>
        <end position="45"/>
    </location>
</feature>
<keyword evidence="5 9" id="KW-0812">Transmembrane</keyword>
<organism evidence="11 12">
    <name type="scientific">Oceanidesulfovibrio marinus</name>
    <dbReference type="NCBI Taxonomy" id="370038"/>
    <lineage>
        <taxon>Bacteria</taxon>
        <taxon>Pseudomonadati</taxon>
        <taxon>Thermodesulfobacteriota</taxon>
        <taxon>Desulfovibrionia</taxon>
        <taxon>Desulfovibrionales</taxon>
        <taxon>Desulfovibrionaceae</taxon>
        <taxon>Oceanidesulfovibrio</taxon>
    </lineage>
</organism>
<keyword evidence="8 9" id="KW-0012">Acyltransferase</keyword>
<feature type="transmembrane region" description="Helical" evidence="9">
    <location>
        <begin position="119"/>
        <end position="147"/>
    </location>
</feature>
<dbReference type="EMBL" id="CP039543">
    <property type="protein sequence ID" value="QJT08044.1"/>
    <property type="molecule type" value="Genomic_DNA"/>
</dbReference>
<evidence type="ECO:0000259" key="10">
    <source>
        <dbReference type="PROSITE" id="PS50263"/>
    </source>
</evidence>
<evidence type="ECO:0000313" key="11">
    <source>
        <dbReference type="EMBL" id="QJT08044.1"/>
    </source>
</evidence>
<dbReference type="SUPFAM" id="SSF56317">
    <property type="entry name" value="Carbon-nitrogen hydrolase"/>
    <property type="match status" value="1"/>
</dbReference>
<proteinExistence type="inferred from homology"/>
<evidence type="ECO:0000256" key="7">
    <source>
        <dbReference type="ARBA" id="ARBA00023136"/>
    </source>
</evidence>
<comment type="pathway">
    <text evidence="9">Protein modification; lipoprotein biosynthesis (N-acyl transfer).</text>
</comment>
<reference evidence="11 12" key="1">
    <citation type="submission" date="2019-04" db="EMBL/GenBank/DDBJ databases">
        <title>Isolation and culture of sulfate reducing bacteria from the cold seep of the South China Sea.</title>
        <authorList>
            <person name="Sun C."/>
            <person name="Liu R."/>
        </authorList>
    </citation>
    <scope>NUCLEOTIDE SEQUENCE [LARGE SCALE GENOMIC DNA]</scope>
    <source>
        <strain evidence="11 12">CS1</strain>
    </source>
</reference>
<dbReference type="HAMAP" id="MF_01148">
    <property type="entry name" value="Lnt"/>
    <property type="match status" value="1"/>
</dbReference>
<dbReference type="CDD" id="cd07571">
    <property type="entry name" value="ALP_N-acyl_transferase"/>
    <property type="match status" value="1"/>
</dbReference>
<dbReference type="InterPro" id="IPR004563">
    <property type="entry name" value="Apolipo_AcylTrfase"/>
</dbReference>
<feature type="transmembrane region" description="Helical" evidence="9">
    <location>
        <begin position="83"/>
        <end position="107"/>
    </location>
</feature>
<feature type="domain" description="CN hydrolase" evidence="10">
    <location>
        <begin position="231"/>
        <end position="483"/>
    </location>
</feature>
<feature type="transmembrane region" description="Helical" evidence="9">
    <location>
        <begin position="197"/>
        <end position="219"/>
    </location>
</feature>
<feature type="transmembrane region" description="Helical" evidence="9">
    <location>
        <begin position="493"/>
        <end position="513"/>
    </location>
</feature>
<dbReference type="InterPro" id="IPR045378">
    <property type="entry name" value="LNT_N"/>
</dbReference>
<name>A0ABX6NBS0_9BACT</name>
<evidence type="ECO:0000256" key="6">
    <source>
        <dbReference type="ARBA" id="ARBA00022989"/>
    </source>
</evidence>
<evidence type="ECO:0000256" key="5">
    <source>
        <dbReference type="ARBA" id="ARBA00022692"/>
    </source>
</evidence>
<accession>A0ABX6NBS0</accession>
<evidence type="ECO:0000256" key="9">
    <source>
        <dbReference type="HAMAP-Rule" id="MF_01148"/>
    </source>
</evidence>
<dbReference type="Pfam" id="PF00795">
    <property type="entry name" value="CN_hydrolase"/>
    <property type="match status" value="1"/>
</dbReference>
<keyword evidence="6 9" id="KW-1133">Transmembrane helix</keyword>
<keyword evidence="7 9" id="KW-0472">Membrane</keyword>
<dbReference type="Pfam" id="PF20154">
    <property type="entry name" value="LNT_N"/>
    <property type="match status" value="1"/>
</dbReference>
<evidence type="ECO:0000256" key="1">
    <source>
        <dbReference type="ARBA" id="ARBA00004651"/>
    </source>
</evidence>
<feature type="transmembrane region" description="Helical" evidence="9">
    <location>
        <begin position="52"/>
        <end position="71"/>
    </location>
</feature>
<evidence type="ECO:0000256" key="3">
    <source>
        <dbReference type="ARBA" id="ARBA00022475"/>
    </source>
</evidence>
<comment type="function">
    <text evidence="9">Catalyzes the phospholipid dependent N-acylation of the N-terminal cysteine of apolipoprotein, the last step in lipoprotein maturation.</text>
</comment>
<evidence type="ECO:0000256" key="4">
    <source>
        <dbReference type="ARBA" id="ARBA00022679"/>
    </source>
</evidence>
<evidence type="ECO:0000313" key="12">
    <source>
        <dbReference type="Proteomes" id="UP000503251"/>
    </source>
</evidence>
<gene>
    <name evidence="9 11" type="primary">lnt</name>
    <name evidence="11" type="ORF">E8L03_03495</name>
</gene>
<comment type="similarity">
    <text evidence="2 9">Belongs to the CN hydrolase family. Apolipoprotein N-acyltransferase subfamily.</text>
</comment>
<dbReference type="Gene3D" id="3.60.110.10">
    <property type="entry name" value="Carbon-nitrogen hydrolase"/>
    <property type="match status" value="1"/>
</dbReference>
<dbReference type="InterPro" id="IPR036526">
    <property type="entry name" value="C-N_Hydrolase_sf"/>
</dbReference>
<dbReference type="PANTHER" id="PTHR38686">
    <property type="entry name" value="APOLIPOPROTEIN N-ACYLTRANSFERASE"/>
    <property type="match status" value="1"/>
</dbReference>
<keyword evidence="12" id="KW-1185">Reference proteome</keyword>
<keyword evidence="3 9" id="KW-1003">Cell membrane</keyword>
<comment type="subcellular location">
    <subcellularLocation>
        <location evidence="1 9">Cell membrane</location>
        <topology evidence="1 9">Multi-pass membrane protein</topology>
    </subcellularLocation>
</comment>
<dbReference type="NCBIfam" id="TIGR00546">
    <property type="entry name" value="lnt"/>
    <property type="match status" value="1"/>
</dbReference>
<dbReference type="PROSITE" id="PS50263">
    <property type="entry name" value="CN_HYDROLASE"/>
    <property type="match status" value="1"/>
</dbReference>
<dbReference type="PANTHER" id="PTHR38686:SF1">
    <property type="entry name" value="APOLIPOPROTEIN N-ACYLTRANSFERASE"/>
    <property type="match status" value="1"/>
</dbReference>
<protein>
    <recommendedName>
        <fullName evidence="9">Apolipoprotein N-acyltransferase</fullName>
        <shortName evidence="9">ALP N-acyltransferase</shortName>
        <ecNumber evidence="9">2.3.1.269</ecNumber>
    </recommendedName>
</protein>
<dbReference type="InterPro" id="IPR003010">
    <property type="entry name" value="C-N_Hydrolase"/>
</dbReference>
<dbReference type="RefSeq" id="WP_171266587.1">
    <property type="nucleotide sequence ID" value="NZ_CP039543.1"/>
</dbReference>
<keyword evidence="4 9" id="KW-0808">Transferase</keyword>
<comment type="catalytic activity">
    <reaction evidence="9">
        <text>N-terminal S-1,2-diacyl-sn-glyceryl-L-cysteinyl-[lipoprotein] + a glycerophospholipid = N-acyl-S-1,2-diacyl-sn-glyceryl-L-cysteinyl-[lipoprotein] + a 2-acyl-sn-glycero-3-phospholipid + H(+)</text>
        <dbReference type="Rhea" id="RHEA:48228"/>
        <dbReference type="Rhea" id="RHEA-COMP:14681"/>
        <dbReference type="Rhea" id="RHEA-COMP:14684"/>
        <dbReference type="ChEBI" id="CHEBI:15378"/>
        <dbReference type="ChEBI" id="CHEBI:136912"/>
        <dbReference type="ChEBI" id="CHEBI:140656"/>
        <dbReference type="ChEBI" id="CHEBI:140657"/>
        <dbReference type="ChEBI" id="CHEBI:140660"/>
        <dbReference type="EC" id="2.3.1.269"/>
    </reaction>
</comment>